<evidence type="ECO:0000259" key="2">
    <source>
        <dbReference type="Pfam" id="PF00501"/>
    </source>
</evidence>
<gene>
    <name evidence="3" type="ORF">C7B82_08545</name>
</gene>
<dbReference type="GO" id="GO:0008922">
    <property type="term" value="F:long-chain fatty acid [acyl-carrier-protein] ligase activity"/>
    <property type="evidence" value="ECO:0007669"/>
    <property type="project" value="TreeGrafter"/>
</dbReference>
<dbReference type="InterPro" id="IPR020845">
    <property type="entry name" value="AMP-binding_CS"/>
</dbReference>
<dbReference type="OrthoDB" id="9778383at2"/>
<dbReference type="PANTHER" id="PTHR43813">
    <property type="entry name" value="ACYL-ACTIVATING ENZYME 16, CHLOROPLASTIC-RELATED"/>
    <property type="match status" value="1"/>
</dbReference>
<name>A0A2T1ED09_9CYAN</name>
<dbReference type="AlphaFoldDB" id="A0A2T1ED09"/>
<organism evidence="3 4">
    <name type="scientific">Stenomitos frigidus ULC18</name>
    <dbReference type="NCBI Taxonomy" id="2107698"/>
    <lineage>
        <taxon>Bacteria</taxon>
        <taxon>Bacillati</taxon>
        <taxon>Cyanobacteriota</taxon>
        <taxon>Cyanophyceae</taxon>
        <taxon>Leptolyngbyales</taxon>
        <taxon>Leptolyngbyaceae</taxon>
        <taxon>Stenomitos</taxon>
    </lineage>
</organism>
<dbReference type="SUPFAM" id="SSF56801">
    <property type="entry name" value="Acetyl-CoA synthetase-like"/>
    <property type="match status" value="1"/>
</dbReference>
<dbReference type="PANTHER" id="PTHR43813:SF1">
    <property type="entry name" value="ACYL-ACTIVATING ENZYME 16, CHLOROPLASTIC-RELATED"/>
    <property type="match status" value="1"/>
</dbReference>
<dbReference type="PROSITE" id="PS00455">
    <property type="entry name" value="AMP_BINDING"/>
    <property type="match status" value="1"/>
</dbReference>
<dbReference type="Pfam" id="PF23562">
    <property type="entry name" value="AMP-binding_C_3"/>
    <property type="match status" value="1"/>
</dbReference>
<reference evidence="3 4" key="2">
    <citation type="submission" date="2018-03" db="EMBL/GenBank/DDBJ databases">
        <title>The ancient ancestry and fast evolution of plastids.</title>
        <authorList>
            <person name="Moore K.R."/>
            <person name="Magnabosco C."/>
            <person name="Momper L."/>
            <person name="Gold D.A."/>
            <person name="Bosak T."/>
            <person name="Fournier G.P."/>
        </authorList>
    </citation>
    <scope>NUCLEOTIDE SEQUENCE [LARGE SCALE GENOMIC DNA]</scope>
    <source>
        <strain evidence="3 4">ULC18</strain>
    </source>
</reference>
<dbReference type="RefSeq" id="WP_106255883.1">
    <property type="nucleotide sequence ID" value="NZ_CAWNSW010000046.1"/>
</dbReference>
<comment type="caution">
    <text evidence="3">The sequence shown here is derived from an EMBL/GenBank/DDBJ whole genome shotgun (WGS) entry which is preliminary data.</text>
</comment>
<reference evidence="4" key="1">
    <citation type="submission" date="2018-02" db="EMBL/GenBank/DDBJ databases">
        <authorList>
            <person name="Moore K."/>
            <person name="Momper L."/>
        </authorList>
    </citation>
    <scope>NUCLEOTIDE SEQUENCE [LARGE SCALE GENOMIC DNA]</scope>
    <source>
        <strain evidence="4">ULC18</strain>
    </source>
</reference>
<accession>A0A2T1ED09</accession>
<protein>
    <submittedName>
        <fullName evidence="3">Long-chain fatty acid--CoA ligase</fullName>
    </submittedName>
</protein>
<dbReference type="InterPro" id="IPR000873">
    <property type="entry name" value="AMP-dep_synth/lig_dom"/>
</dbReference>
<keyword evidence="4" id="KW-1185">Reference proteome</keyword>
<feature type="region of interest" description="Disordered" evidence="1">
    <location>
        <begin position="569"/>
        <end position="590"/>
    </location>
</feature>
<evidence type="ECO:0000313" key="3">
    <source>
        <dbReference type="EMBL" id="PSB30585.1"/>
    </source>
</evidence>
<dbReference type="InterPro" id="IPR052987">
    <property type="entry name" value="Chloroplast_AMP-bd_Enzymes"/>
</dbReference>
<proteinExistence type="predicted"/>
<dbReference type="Proteomes" id="UP000239576">
    <property type="component" value="Unassembled WGS sequence"/>
</dbReference>
<dbReference type="EMBL" id="PVWK01000050">
    <property type="protein sequence ID" value="PSB30585.1"/>
    <property type="molecule type" value="Genomic_DNA"/>
</dbReference>
<dbReference type="GO" id="GO:0030497">
    <property type="term" value="P:fatty acid elongation"/>
    <property type="evidence" value="ECO:0007669"/>
    <property type="project" value="TreeGrafter"/>
</dbReference>
<feature type="domain" description="AMP-dependent synthetase/ligase" evidence="2">
    <location>
        <begin position="36"/>
        <end position="467"/>
    </location>
</feature>
<keyword evidence="3" id="KW-0436">Ligase</keyword>
<feature type="compositionally biased region" description="Polar residues" evidence="1">
    <location>
        <begin position="573"/>
        <end position="588"/>
    </location>
</feature>
<dbReference type="Gene3D" id="3.40.50.12780">
    <property type="entry name" value="N-terminal domain of ligase-like"/>
    <property type="match status" value="2"/>
</dbReference>
<evidence type="ECO:0000313" key="4">
    <source>
        <dbReference type="Proteomes" id="UP000239576"/>
    </source>
</evidence>
<dbReference type="InterPro" id="IPR042099">
    <property type="entry name" value="ANL_N_sf"/>
</dbReference>
<sequence>MNRSHTLPMTEQERQTLSQLLDYSQAKSLPEMWAIAAQRFSQNVAVYDPHAKPIVQLTYAELYQQMQQFAAGLQALGVKQGDHVALFADNSPHWLIADQGMMGAGAVNAVRGSQADRDELLFILKHSDSKAIVVQDQATLKKLAQGLETLPLQFIVTLTDEPPLPVGTLKSLNFSQLMELGAGRALQPVQLARESLATLMYTSGTSGRPKGVMLSHSNLLAQISGAASVVNPQQGRVLSILPIWHCYERTFEYFIFAYGCAQAYTNIRHVKKDLKDFKPNYMVAVPRLWESIYEGVQKQFRDQPPSKQRLVTFFFDVSHRYIAARRILHGVSLEVLSPSIAQRLAAALQAALWWLPHRLGDRLVYRQVREGIGGEVTFLVSGGGSIAEHLEDFFEIIGVAILGGYGLTETAPITHVRRPWRNIRGGDGQPLPQTETRIVDPETRKPVPLLKQGLVLIRGAQVMQGYYKNPEATAKAIDPDGWFDTGDLGWVTDQDDLIITGRAKDTIVLTSGENIEPQPIEDACLRSPYIDQIMLVGQDQKLLGALIVPNLEALQKWAVAQNMDLQLPPESAVSGQPSAVSSQDQLKPQNAPRLMPHASCLTLDSKPVQDLIRQELNREVQNRPGYRADDRVGLFRLLPEPFSIENGMLTQTLKIRRNVVTERYHGMINEMFVG</sequence>
<evidence type="ECO:0000256" key="1">
    <source>
        <dbReference type="SAM" id="MobiDB-lite"/>
    </source>
</evidence>
<dbReference type="Pfam" id="PF00501">
    <property type="entry name" value="AMP-binding"/>
    <property type="match status" value="1"/>
</dbReference>